<dbReference type="GO" id="GO:0005886">
    <property type="term" value="C:plasma membrane"/>
    <property type="evidence" value="ECO:0007669"/>
    <property type="project" value="UniProtKB-SubCell"/>
</dbReference>
<evidence type="ECO:0000313" key="9">
    <source>
        <dbReference type="EMBL" id="NIR75926.1"/>
    </source>
</evidence>
<feature type="domain" description="Type II secretion system protein GspF" evidence="8">
    <location>
        <begin position="66"/>
        <end position="95"/>
    </location>
</feature>
<evidence type="ECO:0000256" key="5">
    <source>
        <dbReference type="ARBA" id="ARBA00022692"/>
    </source>
</evidence>
<feature type="non-terminal residue" evidence="9">
    <location>
        <position position="96"/>
    </location>
</feature>
<dbReference type="InterPro" id="IPR018076">
    <property type="entry name" value="T2SS_GspF_dom"/>
</dbReference>
<dbReference type="Proteomes" id="UP000702544">
    <property type="component" value="Unassembled WGS sequence"/>
</dbReference>
<comment type="similarity">
    <text evidence="2">Belongs to the GSP F family.</text>
</comment>
<keyword evidence="6" id="KW-1133">Transmembrane helix</keyword>
<evidence type="ECO:0000256" key="6">
    <source>
        <dbReference type="ARBA" id="ARBA00022989"/>
    </source>
</evidence>
<dbReference type="Pfam" id="PF00482">
    <property type="entry name" value="T2SSF"/>
    <property type="match status" value="1"/>
</dbReference>
<dbReference type="InterPro" id="IPR042094">
    <property type="entry name" value="T2SS_GspF_sf"/>
</dbReference>
<evidence type="ECO:0000256" key="7">
    <source>
        <dbReference type="ARBA" id="ARBA00023136"/>
    </source>
</evidence>
<dbReference type="AlphaFoldDB" id="A0AAE4ZCF6"/>
<dbReference type="PANTHER" id="PTHR30012:SF7">
    <property type="entry name" value="PROTEIN TRANSPORT PROTEIN HOFC HOMOLOG"/>
    <property type="match status" value="1"/>
</dbReference>
<keyword evidence="3" id="KW-1003">Cell membrane</keyword>
<dbReference type="EMBL" id="JAACAK010000107">
    <property type="protein sequence ID" value="NIR75926.1"/>
    <property type="molecule type" value="Genomic_DNA"/>
</dbReference>
<organism evidence="9 10">
    <name type="scientific">Candidatus Kutchimonas denitrificans</name>
    <dbReference type="NCBI Taxonomy" id="3056748"/>
    <lineage>
        <taxon>Bacteria</taxon>
        <taxon>Pseudomonadati</taxon>
        <taxon>Gemmatimonadota</taxon>
        <taxon>Gemmatimonadia</taxon>
        <taxon>Candidatus Palauibacterales</taxon>
        <taxon>Candidatus Palauibacteraceae</taxon>
        <taxon>Candidatus Kutchimonas</taxon>
    </lineage>
</organism>
<gene>
    <name evidence="9" type="ORF">GWO12_12585</name>
</gene>
<evidence type="ECO:0000256" key="1">
    <source>
        <dbReference type="ARBA" id="ARBA00004429"/>
    </source>
</evidence>
<accession>A0AAE4ZCF6</accession>
<keyword evidence="7" id="KW-0472">Membrane</keyword>
<dbReference type="Gene3D" id="1.20.81.30">
    <property type="entry name" value="Type II secretion system (T2SS), domain F"/>
    <property type="match status" value="1"/>
</dbReference>
<proteinExistence type="inferred from homology"/>
<sequence>MATFTYSARPATGGEIQTGELEVKSKEDVLSYLHRQKLIPVAVREKPREFTIQFGTGIRTRDIVIFTRQFATMINSGLPLVQSLDILAEQTENDNL</sequence>
<reference evidence="9 10" key="1">
    <citation type="submission" date="2020-01" db="EMBL/GenBank/DDBJ databases">
        <title>Genomes assembled from Gulf of Kutch pelagic sediment metagenomes.</title>
        <authorList>
            <person name="Chandrashekar M."/>
            <person name="Mahajan M.S."/>
            <person name="Dave K.J."/>
            <person name="Vatsa P."/>
            <person name="Nathani N.M."/>
        </authorList>
    </citation>
    <scope>NUCLEOTIDE SEQUENCE [LARGE SCALE GENOMIC DNA]</scope>
    <source>
        <strain evidence="9">KS3-K002</strain>
    </source>
</reference>
<evidence type="ECO:0000256" key="3">
    <source>
        <dbReference type="ARBA" id="ARBA00022475"/>
    </source>
</evidence>
<dbReference type="InterPro" id="IPR003004">
    <property type="entry name" value="GspF/PilC"/>
</dbReference>
<keyword evidence="5" id="KW-0812">Transmembrane</keyword>
<comment type="subcellular location">
    <subcellularLocation>
        <location evidence="1">Cell inner membrane</location>
        <topology evidence="1">Multi-pass membrane protein</topology>
    </subcellularLocation>
</comment>
<dbReference type="PANTHER" id="PTHR30012">
    <property type="entry name" value="GENERAL SECRETION PATHWAY PROTEIN"/>
    <property type="match status" value="1"/>
</dbReference>
<name>A0AAE4ZCF6_9BACT</name>
<evidence type="ECO:0000256" key="4">
    <source>
        <dbReference type="ARBA" id="ARBA00022519"/>
    </source>
</evidence>
<comment type="caution">
    <text evidence="9">The sequence shown here is derived from an EMBL/GenBank/DDBJ whole genome shotgun (WGS) entry which is preliminary data.</text>
</comment>
<dbReference type="GO" id="GO:0015628">
    <property type="term" value="P:protein secretion by the type II secretion system"/>
    <property type="evidence" value="ECO:0007669"/>
    <property type="project" value="TreeGrafter"/>
</dbReference>
<evidence type="ECO:0000259" key="8">
    <source>
        <dbReference type="Pfam" id="PF00482"/>
    </source>
</evidence>
<evidence type="ECO:0000313" key="10">
    <source>
        <dbReference type="Proteomes" id="UP000702544"/>
    </source>
</evidence>
<keyword evidence="4" id="KW-0997">Cell inner membrane</keyword>
<evidence type="ECO:0000256" key="2">
    <source>
        <dbReference type="ARBA" id="ARBA00005745"/>
    </source>
</evidence>
<protein>
    <submittedName>
        <fullName evidence="9">Type II secretion system F family protein</fullName>
    </submittedName>
</protein>